<organism evidence="2 3">
    <name type="scientific">Pseudomonas chlororaphis</name>
    <dbReference type="NCBI Taxonomy" id="587753"/>
    <lineage>
        <taxon>Bacteria</taxon>
        <taxon>Pseudomonadati</taxon>
        <taxon>Pseudomonadota</taxon>
        <taxon>Gammaproteobacteria</taxon>
        <taxon>Pseudomonadales</taxon>
        <taxon>Pseudomonadaceae</taxon>
        <taxon>Pseudomonas</taxon>
    </lineage>
</organism>
<proteinExistence type="predicted"/>
<evidence type="ECO:0000313" key="2">
    <source>
        <dbReference type="EMBL" id="VEF76165.1"/>
    </source>
</evidence>
<keyword evidence="1" id="KW-0732">Signal</keyword>
<name>A0AAX3FZM9_9PSED</name>
<evidence type="ECO:0008006" key="4">
    <source>
        <dbReference type="Google" id="ProtNLM"/>
    </source>
</evidence>
<gene>
    <name evidence="2" type="ORF">NCTC7357_04526</name>
</gene>
<evidence type="ECO:0000256" key="1">
    <source>
        <dbReference type="SAM" id="SignalP"/>
    </source>
</evidence>
<feature type="chain" id="PRO_5043444124" description="Secreted protein" evidence="1">
    <location>
        <begin position="23"/>
        <end position="93"/>
    </location>
</feature>
<dbReference type="EMBL" id="LR134334">
    <property type="protein sequence ID" value="VEF76165.1"/>
    <property type="molecule type" value="Genomic_DNA"/>
</dbReference>
<accession>A0AAX3FZM9</accession>
<dbReference type="RefSeq" id="WP_124323464.1">
    <property type="nucleotide sequence ID" value="NZ_CP118137.1"/>
</dbReference>
<protein>
    <recommendedName>
        <fullName evidence="4">Secreted protein</fullName>
    </recommendedName>
</protein>
<feature type="signal peptide" evidence="1">
    <location>
        <begin position="1"/>
        <end position="22"/>
    </location>
</feature>
<dbReference type="Proteomes" id="UP000277437">
    <property type="component" value="Chromosome"/>
</dbReference>
<sequence>MKRSALLGLFVTASLLASPSFAGNQEDLCQMNLQTIRDARTSIQAADLQANIDATVQQAQAAQAKNTEEGTKECIALTTRAIQSIQNSAKGEH</sequence>
<evidence type="ECO:0000313" key="3">
    <source>
        <dbReference type="Proteomes" id="UP000277437"/>
    </source>
</evidence>
<reference evidence="2 3" key="1">
    <citation type="submission" date="2018-12" db="EMBL/GenBank/DDBJ databases">
        <authorList>
            <consortium name="Pathogen Informatics"/>
        </authorList>
    </citation>
    <scope>NUCLEOTIDE SEQUENCE [LARGE SCALE GENOMIC DNA]</scope>
    <source>
        <strain evidence="2 3">NCTC7357</strain>
    </source>
</reference>
<dbReference type="AlphaFoldDB" id="A0AAX3FZM9"/>